<evidence type="ECO:0000259" key="16">
    <source>
        <dbReference type="SMART" id="SM00962"/>
    </source>
</evidence>
<dbReference type="PANTHER" id="PTHR43134:SF3">
    <property type="entry name" value="FLAGELLAR BIOSYNTHESIS PROTEIN FLHF"/>
    <property type="match status" value="1"/>
</dbReference>
<comment type="similarity">
    <text evidence="2">Belongs to the GTP-binding SRP family.</text>
</comment>
<dbReference type="InterPro" id="IPR020006">
    <property type="entry name" value="FlhF"/>
</dbReference>
<dbReference type="Gene3D" id="3.40.50.300">
    <property type="entry name" value="P-loop containing nucleotide triphosphate hydrolases"/>
    <property type="match status" value="1"/>
</dbReference>
<reference evidence="17 18" key="1">
    <citation type="submission" date="2018-05" db="EMBL/GenBank/DDBJ databases">
        <title>Abyssibacter profundi OUC007T gen. nov., sp. nov, a marine bacterium isolated from seawater of the Mariana Trench.</title>
        <authorList>
            <person name="Zhou S."/>
        </authorList>
    </citation>
    <scope>NUCLEOTIDE SEQUENCE [LARGE SCALE GENOMIC DNA]</scope>
    <source>
        <strain evidence="17 18">OUC007</strain>
    </source>
</reference>
<dbReference type="GO" id="GO:0005886">
    <property type="term" value="C:plasma membrane"/>
    <property type="evidence" value="ECO:0007669"/>
    <property type="project" value="UniProtKB-SubCell"/>
</dbReference>
<feature type="domain" description="SRP54-type proteins GTP-binding" evidence="16">
    <location>
        <begin position="243"/>
        <end position="435"/>
    </location>
</feature>
<dbReference type="GO" id="GO:0044781">
    <property type="term" value="P:bacterial-type flagellum organization"/>
    <property type="evidence" value="ECO:0007669"/>
    <property type="project" value="UniProtKB-UniRule"/>
</dbReference>
<evidence type="ECO:0000256" key="1">
    <source>
        <dbReference type="ARBA" id="ARBA00004413"/>
    </source>
</evidence>
<evidence type="ECO:0000259" key="15">
    <source>
        <dbReference type="SMART" id="SM00382"/>
    </source>
</evidence>
<keyword evidence="17" id="KW-0282">Flagellum</keyword>
<dbReference type="GO" id="GO:0005047">
    <property type="term" value="F:signal recognition particle binding"/>
    <property type="evidence" value="ECO:0007669"/>
    <property type="project" value="TreeGrafter"/>
</dbReference>
<dbReference type="InterPro" id="IPR027417">
    <property type="entry name" value="P-loop_NTPase"/>
</dbReference>
<dbReference type="SMART" id="SM00962">
    <property type="entry name" value="SRP54"/>
    <property type="match status" value="1"/>
</dbReference>
<evidence type="ECO:0000256" key="4">
    <source>
        <dbReference type="ARBA" id="ARBA00022448"/>
    </source>
</evidence>
<dbReference type="FunFam" id="3.40.50.300:FF:000695">
    <property type="entry name" value="Flagellar biosynthesis regulator FlhF"/>
    <property type="match status" value="1"/>
</dbReference>
<organism evidence="17 18">
    <name type="scientific">Abyssibacter profundi</name>
    <dbReference type="NCBI Taxonomy" id="2182787"/>
    <lineage>
        <taxon>Bacteria</taxon>
        <taxon>Pseudomonadati</taxon>
        <taxon>Pseudomonadota</taxon>
        <taxon>Gammaproteobacteria</taxon>
        <taxon>Chromatiales</taxon>
        <taxon>Oceanococcaceae</taxon>
        <taxon>Abyssibacter</taxon>
    </lineage>
</organism>
<evidence type="ECO:0000256" key="5">
    <source>
        <dbReference type="ARBA" id="ARBA00022475"/>
    </source>
</evidence>
<gene>
    <name evidence="17" type="primary">flhF</name>
    <name evidence="17" type="ORF">DEH80_14585</name>
</gene>
<dbReference type="InterPro" id="IPR047040">
    <property type="entry name" value="FlhF__GTPase_dom"/>
</dbReference>
<dbReference type="GO" id="GO:0006614">
    <property type="term" value="P:SRP-dependent cotranslational protein targeting to membrane"/>
    <property type="evidence" value="ECO:0007669"/>
    <property type="project" value="UniProtKB-UniRule"/>
</dbReference>
<dbReference type="Proteomes" id="UP000251800">
    <property type="component" value="Unassembled WGS sequence"/>
</dbReference>
<name>A0A383XQR0_9GAMM</name>
<dbReference type="Pfam" id="PF00448">
    <property type="entry name" value="SRP54"/>
    <property type="match status" value="1"/>
</dbReference>
<accession>A0A383XQR0</accession>
<keyword evidence="8" id="KW-0653">Protein transport</keyword>
<proteinExistence type="inferred from homology"/>
<dbReference type="EMBL" id="QEQK01000015">
    <property type="protein sequence ID" value="PWN54964.1"/>
    <property type="molecule type" value="Genomic_DNA"/>
</dbReference>
<comment type="caution">
    <text evidence="17">The sequence shown here is derived from an EMBL/GenBank/DDBJ whole genome shotgun (WGS) entry which is preliminary data.</text>
</comment>
<feature type="region of interest" description="Disordered" evidence="14">
    <location>
        <begin position="438"/>
        <end position="463"/>
    </location>
</feature>
<feature type="compositionally biased region" description="Low complexity" evidence="14">
    <location>
        <begin position="64"/>
        <end position="106"/>
    </location>
</feature>
<feature type="compositionally biased region" description="Low complexity" evidence="14">
    <location>
        <begin position="118"/>
        <end position="132"/>
    </location>
</feature>
<evidence type="ECO:0000256" key="3">
    <source>
        <dbReference type="ARBA" id="ARBA00014919"/>
    </source>
</evidence>
<evidence type="ECO:0000256" key="10">
    <source>
        <dbReference type="ARBA" id="ARBA00023136"/>
    </source>
</evidence>
<sequence>MKIKRYLARDMRAAFRMVREEQGPDAVILSSRRIGDQIEVVAALDYDAALVQQALRRGGDDAEAQTAAPAAATPTAADTQAAPAGNPAGALDRAAATASASPAAADSARRPDVNPFTQAAESSPSAAAAQEPRLTEQAPRPAKADIIWAQDPHIERLERELLSLRNTIQSEMGQIARGAWEFRNLEHAHVAQQLERMGFEHALTAAAVRTLPADAVRPTATYSALRTIVSQMQALPADLLDSPGAIALVGPTGVGKTTTLAKLAARYVARYGTEGLALVTTDDFRIGAQEQLATYGRLLGVPVLTASGVEGLQQVLARLASKRMVLIDTAGMSPSDQQLATRLQQFGVDGGRVRTLLVLAATTQPEDQARAIHAFRPARPVGCVVTKLDESSRHGAVLSSVTRARLPVVYVADGQAVPEDLHRERPENLIKRAVQAARAHSTKTHDAQTSPGDYDREAANAVA</sequence>
<evidence type="ECO:0000256" key="6">
    <source>
        <dbReference type="ARBA" id="ARBA00022741"/>
    </source>
</evidence>
<dbReference type="RefSeq" id="WP_109721254.1">
    <property type="nucleotide sequence ID" value="NZ_QEQK01000015.1"/>
</dbReference>
<keyword evidence="7" id="KW-1005">Bacterial flagellum biogenesis</keyword>
<keyword evidence="4" id="KW-0813">Transport</keyword>
<evidence type="ECO:0000313" key="17">
    <source>
        <dbReference type="EMBL" id="PWN54964.1"/>
    </source>
</evidence>
<keyword evidence="17" id="KW-0969">Cilium</keyword>
<keyword evidence="17" id="KW-0966">Cell projection</keyword>
<evidence type="ECO:0000256" key="9">
    <source>
        <dbReference type="ARBA" id="ARBA00023134"/>
    </source>
</evidence>
<evidence type="ECO:0000256" key="11">
    <source>
        <dbReference type="ARBA" id="ARBA00023225"/>
    </source>
</evidence>
<dbReference type="GO" id="GO:0005525">
    <property type="term" value="F:GTP binding"/>
    <property type="evidence" value="ECO:0007669"/>
    <property type="project" value="UniProtKB-UniRule"/>
</dbReference>
<evidence type="ECO:0000256" key="12">
    <source>
        <dbReference type="ARBA" id="ARBA00025337"/>
    </source>
</evidence>
<comment type="function">
    <text evidence="12">Necessary for flagellar biosynthesis. May be involved in translocation of the flagellum.</text>
</comment>
<dbReference type="GO" id="GO:0003924">
    <property type="term" value="F:GTPase activity"/>
    <property type="evidence" value="ECO:0007669"/>
    <property type="project" value="UniProtKB-UniRule"/>
</dbReference>
<dbReference type="GO" id="GO:0015031">
    <property type="term" value="P:protein transport"/>
    <property type="evidence" value="ECO:0007669"/>
    <property type="project" value="UniProtKB-KW"/>
</dbReference>
<keyword evidence="10" id="KW-0472">Membrane</keyword>
<dbReference type="NCBIfam" id="TIGR03499">
    <property type="entry name" value="FlhF"/>
    <property type="match status" value="1"/>
</dbReference>
<keyword evidence="18" id="KW-1185">Reference proteome</keyword>
<feature type="region of interest" description="Disordered" evidence="14">
    <location>
        <begin position="61"/>
        <end position="146"/>
    </location>
</feature>
<evidence type="ECO:0000256" key="13">
    <source>
        <dbReference type="NCBIfam" id="TIGR03499"/>
    </source>
</evidence>
<keyword evidence="9" id="KW-0342">GTP-binding</keyword>
<evidence type="ECO:0000256" key="2">
    <source>
        <dbReference type="ARBA" id="ARBA00008531"/>
    </source>
</evidence>
<dbReference type="InterPro" id="IPR000897">
    <property type="entry name" value="SRP54_GTPase_dom"/>
</dbReference>
<evidence type="ECO:0000313" key="18">
    <source>
        <dbReference type="Proteomes" id="UP000251800"/>
    </source>
</evidence>
<dbReference type="InterPro" id="IPR003593">
    <property type="entry name" value="AAA+_ATPase"/>
</dbReference>
<feature type="compositionally biased region" description="Basic and acidic residues" evidence="14">
    <location>
        <begin position="453"/>
        <end position="463"/>
    </location>
</feature>
<dbReference type="SMART" id="SM00382">
    <property type="entry name" value="AAA"/>
    <property type="match status" value="1"/>
</dbReference>
<dbReference type="AlphaFoldDB" id="A0A383XQR0"/>
<protein>
    <recommendedName>
        <fullName evidence="3 13">Flagellar biosynthesis protein FlhF</fullName>
    </recommendedName>
</protein>
<feature type="domain" description="AAA+ ATPase" evidence="15">
    <location>
        <begin position="242"/>
        <end position="386"/>
    </location>
</feature>
<keyword evidence="11" id="KW-1006">Bacterial flagellum protein export</keyword>
<evidence type="ECO:0000256" key="8">
    <source>
        <dbReference type="ARBA" id="ARBA00022927"/>
    </source>
</evidence>
<comment type="subcellular location">
    <subcellularLocation>
        <location evidence="1">Cell membrane</location>
        <topology evidence="1">Peripheral membrane protein</topology>
        <orientation evidence="1">Cytoplasmic side</orientation>
    </subcellularLocation>
</comment>
<evidence type="ECO:0000256" key="14">
    <source>
        <dbReference type="SAM" id="MobiDB-lite"/>
    </source>
</evidence>
<dbReference type="PANTHER" id="PTHR43134">
    <property type="entry name" value="SIGNAL RECOGNITION PARTICLE RECEPTOR SUBUNIT ALPHA"/>
    <property type="match status" value="1"/>
</dbReference>
<dbReference type="OrthoDB" id="9778554at2"/>
<dbReference type="CDD" id="cd17873">
    <property type="entry name" value="FlhF"/>
    <property type="match status" value="1"/>
</dbReference>
<dbReference type="SUPFAM" id="SSF52540">
    <property type="entry name" value="P-loop containing nucleoside triphosphate hydrolases"/>
    <property type="match status" value="1"/>
</dbReference>
<keyword evidence="5" id="KW-1003">Cell membrane</keyword>
<evidence type="ECO:0000256" key="7">
    <source>
        <dbReference type="ARBA" id="ARBA00022795"/>
    </source>
</evidence>
<keyword evidence="6" id="KW-0547">Nucleotide-binding</keyword>